<gene>
    <name evidence="1" type="ORF">PVAP13_3KG169600</name>
</gene>
<dbReference type="EMBL" id="CM029041">
    <property type="protein sequence ID" value="KAG2624773.1"/>
    <property type="molecule type" value="Genomic_DNA"/>
</dbReference>
<sequence>MPSNRLSICRAQLSGRFGMAIFAFGDPLATLRGLAPPAIARTPPPSSTSCRGVRAGPGRSLVVCAGRSWPGSPRPRWESAPVSLRPRRRSAPIRGIHAGDGESVPIALLAKSEEEVPLTITKAQALWWRTDGSSVSVPSFNSQRKCHRVYNCAIPDLP</sequence>
<organism evidence="1 2">
    <name type="scientific">Panicum virgatum</name>
    <name type="common">Blackwell switchgrass</name>
    <dbReference type="NCBI Taxonomy" id="38727"/>
    <lineage>
        <taxon>Eukaryota</taxon>
        <taxon>Viridiplantae</taxon>
        <taxon>Streptophyta</taxon>
        <taxon>Embryophyta</taxon>
        <taxon>Tracheophyta</taxon>
        <taxon>Spermatophyta</taxon>
        <taxon>Magnoliopsida</taxon>
        <taxon>Liliopsida</taxon>
        <taxon>Poales</taxon>
        <taxon>Poaceae</taxon>
        <taxon>PACMAD clade</taxon>
        <taxon>Panicoideae</taxon>
        <taxon>Panicodae</taxon>
        <taxon>Paniceae</taxon>
        <taxon>Panicinae</taxon>
        <taxon>Panicum</taxon>
        <taxon>Panicum sect. Hiantes</taxon>
    </lineage>
</organism>
<dbReference type="AlphaFoldDB" id="A0A8T0UVI9"/>
<keyword evidence="2" id="KW-1185">Reference proteome</keyword>
<evidence type="ECO:0000313" key="2">
    <source>
        <dbReference type="Proteomes" id="UP000823388"/>
    </source>
</evidence>
<protein>
    <submittedName>
        <fullName evidence="1">Uncharacterized protein</fullName>
    </submittedName>
</protein>
<name>A0A8T0UVI9_PANVG</name>
<evidence type="ECO:0000313" key="1">
    <source>
        <dbReference type="EMBL" id="KAG2624773.1"/>
    </source>
</evidence>
<dbReference type="Proteomes" id="UP000823388">
    <property type="component" value="Chromosome 3K"/>
</dbReference>
<reference evidence="1" key="1">
    <citation type="submission" date="2020-05" db="EMBL/GenBank/DDBJ databases">
        <title>WGS assembly of Panicum virgatum.</title>
        <authorList>
            <person name="Lovell J.T."/>
            <person name="Jenkins J."/>
            <person name="Shu S."/>
            <person name="Juenger T.E."/>
            <person name="Schmutz J."/>
        </authorList>
    </citation>
    <scope>NUCLEOTIDE SEQUENCE</scope>
    <source>
        <strain evidence="1">AP13</strain>
    </source>
</reference>
<proteinExistence type="predicted"/>
<comment type="caution">
    <text evidence="1">The sequence shown here is derived from an EMBL/GenBank/DDBJ whole genome shotgun (WGS) entry which is preliminary data.</text>
</comment>
<accession>A0A8T0UVI9</accession>